<evidence type="ECO:0000256" key="1">
    <source>
        <dbReference type="ARBA" id="ARBA00022679"/>
    </source>
</evidence>
<dbReference type="GO" id="GO:0016747">
    <property type="term" value="F:acyltransferase activity, transferring groups other than amino-acyl groups"/>
    <property type="evidence" value="ECO:0007669"/>
    <property type="project" value="InterPro"/>
</dbReference>
<dbReference type="Proteomes" id="UP000010366">
    <property type="component" value="Chromosome"/>
</dbReference>
<keyword evidence="1 4" id="KW-0808">Transferase</keyword>
<dbReference type="PANTHER" id="PTHR43877:SF2">
    <property type="entry name" value="AMINOALKYLPHOSPHONATE N-ACETYLTRANSFERASE-RELATED"/>
    <property type="match status" value="1"/>
</dbReference>
<dbReference type="EMBL" id="CP003600">
    <property type="protein sequence ID" value="AFY93930.1"/>
    <property type="molecule type" value="Genomic_DNA"/>
</dbReference>
<dbReference type="PROSITE" id="PS51186">
    <property type="entry name" value="GNAT"/>
    <property type="match status" value="1"/>
</dbReference>
<evidence type="ECO:0000259" key="3">
    <source>
        <dbReference type="PROSITE" id="PS51186"/>
    </source>
</evidence>
<keyword evidence="5" id="KW-1185">Reference proteome</keyword>
<dbReference type="RefSeq" id="WP_015160074.1">
    <property type="nucleotide sequence ID" value="NC_019697.1"/>
</dbReference>
<evidence type="ECO:0000256" key="2">
    <source>
        <dbReference type="ARBA" id="ARBA00023315"/>
    </source>
</evidence>
<dbReference type="AlphaFoldDB" id="K9UGI5"/>
<evidence type="ECO:0000313" key="4">
    <source>
        <dbReference type="EMBL" id="AFY93930.1"/>
    </source>
</evidence>
<gene>
    <name evidence="4" type="ORF">Cha6605_2897</name>
</gene>
<dbReference type="SUPFAM" id="SSF55729">
    <property type="entry name" value="Acyl-CoA N-acyltransferases (Nat)"/>
    <property type="match status" value="1"/>
</dbReference>
<dbReference type="InterPro" id="IPR016181">
    <property type="entry name" value="Acyl_CoA_acyltransferase"/>
</dbReference>
<proteinExistence type="predicted"/>
<dbReference type="CDD" id="cd04301">
    <property type="entry name" value="NAT_SF"/>
    <property type="match status" value="1"/>
</dbReference>
<dbReference type="InterPro" id="IPR000182">
    <property type="entry name" value="GNAT_dom"/>
</dbReference>
<dbReference type="Pfam" id="PF00583">
    <property type="entry name" value="Acetyltransf_1"/>
    <property type="match status" value="1"/>
</dbReference>
<accession>K9UGI5</accession>
<dbReference type="eggNOG" id="COG0456">
    <property type="taxonomic scope" value="Bacteria"/>
</dbReference>
<organism evidence="4 5">
    <name type="scientific">Chamaesiphon minutus (strain ATCC 27169 / PCC 6605)</name>
    <dbReference type="NCBI Taxonomy" id="1173020"/>
    <lineage>
        <taxon>Bacteria</taxon>
        <taxon>Bacillati</taxon>
        <taxon>Cyanobacteriota</taxon>
        <taxon>Cyanophyceae</taxon>
        <taxon>Gomontiellales</taxon>
        <taxon>Chamaesiphonaceae</taxon>
        <taxon>Chamaesiphon</taxon>
    </lineage>
</organism>
<reference evidence="4 5" key="1">
    <citation type="submission" date="2012-05" db="EMBL/GenBank/DDBJ databases">
        <title>Finished chromosome of genome of Chamaesiphon sp. PCC 6605.</title>
        <authorList>
            <consortium name="US DOE Joint Genome Institute"/>
            <person name="Gugger M."/>
            <person name="Coursin T."/>
            <person name="Rippka R."/>
            <person name="Tandeau De Marsac N."/>
            <person name="Huntemann M."/>
            <person name="Wei C.-L."/>
            <person name="Han J."/>
            <person name="Detter J.C."/>
            <person name="Han C."/>
            <person name="Tapia R."/>
            <person name="Chen A."/>
            <person name="Kyrpides N."/>
            <person name="Mavromatis K."/>
            <person name="Markowitz V."/>
            <person name="Szeto E."/>
            <person name="Ivanova N."/>
            <person name="Pagani I."/>
            <person name="Pati A."/>
            <person name="Goodwin L."/>
            <person name="Nordberg H.P."/>
            <person name="Cantor M.N."/>
            <person name="Hua S.X."/>
            <person name="Woyke T."/>
            <person name="Kerfeld C.A."/>
        </authorList>
    </citation>
    <scope>NUCLEOTIDE SEQUENCE [LARGE SCALE GENOMIC DNA]</scope>
    <source>
        <strain evidence="5">ATCC 27169 / PCC 6605</strain>
    </source>
</reference>
<keyword evidence="2" id="KW-0012">Acyltransferase</keyword>
<dbReference type="STRING" id="1173020.Cha6605_2897"/>
<dbReference type="HOGENOM" id="CLU_013985_34_9_3"/>
<feature type="domain" description="N-acetyltransferase" evidence="3">
    <location>
        <begin position="1"/>
        <end position="146"/>
    </location>
</feature>
<name>K9UGI5_CHAP6</name>
<evidence type="ECO:0000313" key="5">
    <source>
        <dbReference type="Proteomes" id="UP000010366"/>
    </source>
</evidence>
<dbReference type="PANTHER" id="PTHR43877">
    <property type="entry name" value="AMINOALKYLPHOSPHONATE N-ACETYLTRANSFERASE-RELATED-RELATED"/>
    <property type="match status" value="1"/>
</dbReference>
<dbReference type="InterPro" id="IPR050832">
    <property type="entry name" value="Bact_Acetyltransf"/>
</dbReference>
<dbReference type="PATRIC" id="fig|1173020.3.peg.3304"/>
<dbReference type="OrthoDB" id="9792929at2"/>
<sequence length="146" mass="16770">MEVNLAGIEDLDEIAKLFDCYRIFYQQPSDLEAARNFLQQRFDRGDARIFVARIDAQIVGFTQLYPSFSSVAMKPIWILNDLFVSKAYRNRGVARLLMGAMENFGRETAAIRIILSTQVANTAARSLYRSLGYIKNEEFHQYTLSL</sequence>
<dbReference type="Gene3D" id="3.40.630.30">
    <property type="match status" value="1"/>
</dbReference>
<dbReference type="KEGG" id="cmp:Cha6605_2897"/>
<protein>
    <submittedName>
        <fullName evidence="4">Acetyltransferase</fullName>
    </submittedName>
</protein>